<evidence type="ECO:0000256" key="4">
    <source>
        <dbReference type="ARBA" id="ARBA00022547"/>
    </source>
</evidence>
<keyword evidence="3 11" id="KW-0813">Transport</keyword>
<dbReference type="InterPro" id="IPR045082">
    <property type="entry name" value="ATP_syn_F0_a_bact/chloroplast"/>
</dbReference>
<comment type="similarity">
    <text evidence="2 11 12">Belongs to the ATPase A chain family.</text>
</comment>
<dbReference type="InterPro" id="IPR000568">
    <property type="entry name" value="ATP_synth_F0_asu"/>
</dbReference>
<organism evidence="13 14">
    <name type="scientific">Koleobacter methoxysyntrophicus</name>
    <dbReference type="NCBI Taxonomy" id="2751313"/>
    <lineage>
        <taxon>Bacteria</taxon>
        <taxon>Bacillati</taxon>
        <taxon>Bacillota</taxon>
        <taxon>Clostridia</taxon>
        <taxon>Koleobacterales</taxon>
        <taxon>Koleobacteraceae</taxon>
        <taxon>Koleobacter</taxon>
    </lineage>
</organism>
<dbReference type="PANTHER" id="PTHR42823">
    <property type="entry name" value="ATP SYNTHASE SUBUNIT A, CHLOROPLASTIC"/>
    <property type="match status" value="1"/>
</dbReference>
<evidence type="ECO:0000256" key="7">
    <source>
        <dbReference type="ARBA" id="ARBA00022989"/>
    </source>
</evidence>
<evidence type="ECO:0000256" key="11">
    <source>
        <dbReference type="HAMAP-Rule" id="MF_01393"/>
    </source>
</evidence>
<evidence type="ECO:0000313" key="14">
    <source>
        <dbReference type="Proteomes" id="UP000662904"/>
    </source>
</evidence>
<dbReference type="SUPFAM" id="SSF81336">
    <property type="entry name" value="F1F0 ATP synthase subunit A"/>
    <property type="match status" value="1"/>
</dbReference>
<feature type="transmembrane region" description="Helical" evidence="11">
    <location>
        <begin position="164"/>
        <end position="186"/>
    </location>
</feature>
<keyword evidence="8 11" id="KW-0406">Ion transport</keyword>
<gene>
    <name evidence="11 13" type="primary">atpB</name>
    <name evidence="13" type="ORF">H0A61_01421</name>
</gene>
<evidence type="ECO:0000256" key="3">
    <source>
        <dbReference type="ARBA" id="ARBA00022448"/>
    </source>
</evidence>
<evidence type="ECO:0000256" key="1">
    <source>
        <dbReference type="ARBA" id="ARBA00004141"/>
    </source>
</evidence>
<dbReference type="GO" id="GO:0045259">
    <property type="term" value="C:proton-transporting ATP synthase complex"/>
    <property type="evidence" value="ECO:0007669"/>
    <property type="project" value="UniProtKB-KW"/>
</dbReference>
<keyword evidence="4 11" id="KW-0138">CF(0)</keyword>
<dbReference type="CDD" id="cd00310">
    <property type="entry name" value="ATP-synt_Fo_a_6"/>
    <property type="match status" value="1"/>
</dbReference>
<dbReference type="GO" id="GO:0005886">
    <property type="term" value="C:plasma membrane"/>
    <property type="evidence" value="ECO:0007669"/>
    <property type="project" value="UniProtKB-SubCell"/>
</dbReference>
<comment type="subcellular location">
    <subcellularLocation>
        <location evidence="11 12">Cell membrane</location>
        <topology evidence="11 12">Multi-pass membrane protein</topology>
    </subcellularLocation>
    <subcellularLocation>
        <location evidence="1">Membrane</location>
        <topology evidence="1">Multi-pass membrane protein</topology>
    </subcellularLocation>
</comment>
<dbReference type="PANTHER" id="PTHR42823:SF3">
    <property type="entry name" value="ATP SYNTHASE SUBUNIT A, CHLOROPLASTIC"/>
    <property type="match status" value="1"/>
</dbReference>
<evidence type="ECO:0000256" key="12">
    <source>
        <dbReference type="RuleBase" id="RU000483"/>
    </source>
</evidence>
<evidence type="ECO:0000256" key="6">
    <source>
        <dbReference type="ARBA" id="ARBA00022781"/>
    </source>
</evidence>
<keyword evidence="11" id="KW-1003">Cell membrane</keyword>
<feature type="transmembrane region" description="Helical" evidence="11">
    <location>
        <begin position="107"/>
        <end position="126"/>
    </location>
</feature>
<dbReference type="GO" id="GO:0042777">
    <property type="term" value="P:proton motive force-driven plasma membrane ATP synthesis"/>
    <property type="evidence" value="ECO:0007669"/>
    <property type="project" value="TreeGrafter"/>
</dbReference>
<dbReference type="Proteomes" id="UP000662904">
    <property type="component" value="Chromosome"/>
</dbReference>
<dbReference type="EMBL" id="CP059066">
    <property type="protein sequence ID" value="QSQ09062.1"/>
    <property type="molecule type" value="Genomic_DNA"/>
</dbReference>
<feature type="transmembrane region" description="Helical" evidence="11">
    <location>
        <begin position="78"/>
        <end position="101"/>
    </location>
</feature>
<dbReference type="InterPro" id="IPR035908">
    <property type="entry name" value="F0_ATP_A_sf"/>
</dbReference>
<feature type="transmembrane region" description="Helical" evidence="11">
    <location>
        <begin position="192"/>
        <end position="214"/>
    </location>
</feature>
<keyword evidence="10 11" id="KW-0066">ATP synthesis</keyword>
<dbReference type="PRINTS" id="PR00123">
    <property type="entry name" value="ATPASEA"/>
</dbReference>
<protein>
    <recommendedName>
        <fullName evidence="11 12">ATP synthase subunit a</fullName>
    </recommendedName>
    <alternativeName>
        <fullName evidence="11">ATP synthase F0 sector subunit a</fullName>
    </alternativeName>
    <alternativeName>
        <fullName evidence="11">F-ATPase subunit 6</fullName>
    </alternativeName>
</protein>
<evidence type="ECO:0000256" key="2">
    <source>
        <dbReference type="ARBA" id="ARBA00006810"/>
    </source>
</evidence>
<dbReference type="PROSITE" id="PS00449">
    <property type="entry name" value="ATPASE_A"/>
    <property type="match status" value="1"/>
</dbReference>
<reference evidence="13" key="1">
    <citation type="submission" date="2020-07" db="EMBL/GenBank/DDBJ databases">
        <title>Koleobacter methoxysyntrophicus gen. nov., sp. nov., a novel anaerobic bacterium isolated from deep subsurface oil field and proposal of Koleobacterales ord. nov. in the phylum Firmicutes.</title>
        <authorList>
            <person name="Sakamoto S."/>
            <person name="Tamaki H."/>
        </authorList>
    </citation>
    <scope>NUCLEOTIDE SEQUENCE</scope>
    <source>
        <strain evidence="13">NRmbB1</strain>
    </source>
</reference>
<comment type="function">
    <text evidence="11 12">Key component of the proton channel; it plays a direct role in the translocation of protons across the membrane.</text>
</comment>
<dbReference type="AlphaFoldDB" id="A0A8A0RME6"/>
<dbReference type="InterPro" id="IPR023011">
    <property type="entry name" value="ATP_synth_F0_asu_AS"/>
</dbReference>
<keyword evidence="5 11" id="KW-0812">Transmembrane</keyword>
<dbReference type="HAMAP" id="MF_01393">
    <property type="entry name" value="ATP_synth_a_bact"/>
    <property type="match status" value="1"/>
</dbReference>
<evidence type="ECO:0000256" key="10">
    <source>
        <dbReference type="ARBA" id="ARBA00023310"/>
    </source>
</evidence>
<name>A0A8A0RME6_9FIRM</name>
<keyword evidence="9 11" id="KW-0472">Membrane</keyword>
<evidence type="ECO:0000256" key="9">
    <source>
        <dbReference type="ARBA" id="ARBA00023136"/>
    </source>
</evidence>
<dbReference type="KEGG" id="kme:H0A61_01421"/>
<accession>A0A8A0RME6</accession>
<dbReference type="Gene3D" id="1.20.120.220">
    <property type="entry name" value="ATP synthase, F0 complex, subunit A"/>
    <property type="match status" value="1"/>
</dbReference>
<keyword evidence="14" id="KW-1185">Reference proteome</keyword>
<keyword evidence="7 11" id="KW-1133">Transmembrane helix</keyword>
<dbReference type="Pfam" id="PF00119">
    <property type="entry name" value="ATP-synt_A"/>
    <property type="match status" value="1"/>
</dbReference>
<keyword evidence="6 11" id="KW-0375">Hydrogen ion transport</keyword>
<evidence type="ECO:0000313" key="13">
    <source>
        <dbReference type="EMBL" id="QSQ09062.1"/>
    </source>
</evidence>
<evidence type="ECO:0000256" key="5">
    <source>
        <dbReference type="ARBA" id="ARBA00022692"/>
    </source>
</evidence>
<evidence type="ECO:0000256" key="8">
    <source>
        <dbReference type="ARBA" id="ARBA00023065"/>
    </source>
</evidence>
<dbReference type="NCBIfam" id="TIGR01131">
    <property type="entry name" value="ATP_synt_6_or_A"/>
    <property type="match status" value="1"/>
</dbReference>
<feature type="transmembrane region" description="Helical" evidence="11">
    <location>
        <begin position="20"/>
        <end position="40"/>
    </location>
</feature>
<sequence>MDFFPRVIFSFKAFGQTVEITETVIVTWFIMALLTLVAIYSTRKLKTLPEGLQNGVEIFVEGVEWLIVNTMGEKGRGFIPFIGSLGLFLLSANLIGLAALRPPTSDLSTTLALATIVFVLTQYYGIKEKGLISYLKGFARPLPLMLPLNIIGELANPFSMAFRLFGNILGGVIIMGLLYRAAPVLIPVPLHIYFDIFAGIIQTFIFIMLAMVFISMAMD</sequence>
<dbReference type="GO" id="GO:0046933">
    <property type="term" value="F:proton-transporting ATP synthase activity, rotational mechanism"/>
    <property type="evidence" value="ECO:0007669"/>
    <property type="project" value="UniProtKB-UniRule"/>
</dbReference>
<proteinExistence type="inferred from homology"/>